<evidence type="ECO:0000256" key="6">
    <source>
        <dbReference type="ARBA" id="ARBA00023134"/>
    </source>
</evidence>
<dbReference type="Gene3D" id="3.90.1660.10">
    <property type="entry name" value="CofE-like domain"/>
    <property type="match status" value="1"/>
</dbReference>
<evidence type="ECO:0000256" key="4">
    <source>
        <dbReference type="ARBA" id="ARBA00022842"/>
    </source>
</evidence>
<accession>A0ABU8TFV6</accession>
<sequence>MPSLTITSLDGVPLIQPGDDLAEIIVSCLDRQDLQLQSGDVLVLAQKIISKAEGRFRDLADIAPSHEATALAKETCKDPRLVQAILDESSEVVRKRKGVLVVRHKRGWVMAQAGIDQSNVEGADQGRLLLLPEDPDASAAHLRAALQGKLGIAPGIVIADSFGRPFRNGTTGTAIGAAGLTSFMDIRGEKDLFGRDLMVSTVAHADEIASSASLLMGQANEGQPIVLLRGLATSPNVPASSLIRPLEEDLFR</sequence>
<evidence type="ECO:0000313" key="9">
    <source>
        <dbReference type="EMBL" id="MEJ8472827.1"/>
    </source>
</evidence>
<evidence type="ECO:0000256" key="3">
    <source>
        <dbReference type="ARBA" id="ARBA00022741"/>
    </source>
</evidence>
<keyword evidence="2" id="KW-0479">Metal-binding</keyword>
<feature type="domain" description="Coenzyme F420:L-glutamate ligase-like" evidence="8">
    <location>
        <begin position="12"/>
        <end position="230"/>
    </location>
</feature>
<dbReference type="Gene3D" id="3.30.1330.100">
    <property type="entry name" value="CofE-like"/>
    <property type="match status" value="1"/>
</dbReference>
<evidence type="ECO:0000313" key="10">
    <source>
        <dbReference type="Proteomes" id="UP001385499"/>
    </source>
</evidence>
<dbReference type="Proteomes" id="UP001385499">
    <property type="component" value="Unassembled WGS sequence"/>
</dbReference>
<keyword evidence="1 9" id="KW-0436">Ligase</keyword>
<dbReference type="SUPFAM" id="SSF144010">
    <property type="entry name" value="CofE-like"/>
    <property type="match status" value="1"/>
</dbReference>
<keyword evidence="7" id="KW-0464">Manganese</keyword>
<keyword evidence="5" id="KW-0630">Potassium</keyword>
<evidence type="ECO:0000259" key="8">
    <source>
        <dbReference type="Pfam" id="PF01996"/>
    </source>
</evidence>
<keyword evidence="3" id="KW-0547">Nucleotide-binding</keyword>
<dbReference type="InterPro" id="IPR008225">
    <property type="entry name" value="F420-0_g-glutamyl_ligase"/>
</dbReference>
<comment type="caution">
    <text evidence="9">The sequence shown here is derived from an EMBL/GenBank/DDBJ whole genome shotgun (WGS) entry which is preliminary data.</text>
</comment>
<dbReference type="PANTHER" id="PTHR47917:SF1">
    <property type="entry name" value="COENZYME F420:L-GLUTAMATE LIGASE"/>
    <property type="match status" value="1"/>
</dbReference>
<evidence type="ECO:0000256" key="2">
    <source>
        <dbReference type="ARBA" id="ARBA00022723"/>
    </source>
</evidence>
<keyword evidence="4" id="KW-0460">Magnesium</keyword>
<protein>
    <submittedName>
        <fullName evidence="9">Coenzyme F420-0:L-glutamate ligase</fullName>
        <ecNumber evidence="9">6.3.2.31</ecNumber>
    </submittedName>
</protein>
<dbReference type="RefSeq" id="WP_340272306.1">
    <property type="nucleotide sequence ID" value="NZ_JBAKIA010000001.1"/>
</dbReference>
<dbReference type="PANTHER" id="PTHR47917">
    <property type="match status" value="1"/>
</dbReference>
<dbReference type="EC" id="6.3.2.31" evidence="9"/>
<dbReference type="NCBIfam" id="TIGR01916">
    <property type="entry name" value="F420_cofE"/>
    <property type="match status" value="1"/>
</dbReference>
<evidence type="ECO:0000256" key="7">
    <source>
        <dbReference type="ARBA" id="ARBA00023211"/>
    </source>
</evidence>
<keyword evidence="10" id="KW-1185">Reference proteome</keyword>
<dbReference type="GO" id="GO:0052618">
    <property type="term" value="F:coenzyme F420-0:L-glutamate ligase activity"/>
    <property type="evidence" value="ECO:0007669"/>
    <property type="project" value="UniProtKB-EC"/>
</dbReference>
<dbReference type="EMBL" id="JBAKIA010000001">
    <property type="protein sequence ID" value="MEJ8472827.1"/>
    <property type="molecule type" value="Genomic_DNA"/>
</dbReference>
<proteinExistence type="predicted"/>
<keyword evidence="6" id="KW-0342">GTP-binding</keyword>
<evidence type="ECO:0000256" key="5">
    <source>
        <dbReference type="ARBA" id="ARBA00022958"/>
    </source>
</evidence>
<evidence type="ECO:0000256" key="1">
    <source>
        <dbReference type="ARBA" id="ARBA00022598"/>
    </source>
</evidence>
<dbReference type="Pfam" id="PF01996">
    <property type="entry name" value="F420_ligase"/>
    <property type="match status" value="1"/>
</dbReference>
<gene>
    <name evidence="9" type="primary">cofE</name>
    <name evidence="9" type="ORF">V6575_01900</name>
</gene>
<organism evidence="9 10">
    <name type="scientific">Roseibium algae</name>
    <dbReference type="NCBI Taxonomy" id="3123038"/>
    <lineage>
        <taxon>Bacteria</taxon>
        <taxon>Pseudomonadati</taxon>
        <taxon>Pseudomonadota</taxon>
        <taxon>Alphaproteobacteria</taxon>
        <taxon>Hyphomicrobiales</taxon>
        <taxon>Stappiaceae</taxon>
        <taxon>Roseibium</taxon>
    </lineage>
</organism>
<reference evidence="9 10" key="1">
    <citation type="submission" date="2024-02" db="EMBL/GenBank/DDBJ databases">
        <title>Roseibium algae sp. nov., isolated from marine alga (Grateloupia sp.), showing potential in myo-inositol conversion.</title>
        <authorList>
            <person name="Wang Y."/>
        </authorList>
    </citation>
    <scope>NUCLEOTIDE SEQUENCE [LARGE SCALE GENOMIC DNA]</scope>
    <source>
        <strain evidence="9 10">H3510</strain>
    </source>
</reference>
<dbReference type="InterPro" id="IPR002847">
    <property type="entry name" value="F420-0_gamma-glut_ligase-dom"/>
</dbReference>
<name>A0ABU8TFV6_9HYPH</name>